<evidence type="ECO:0000256" key="1">
    <source>
        <dbReference type="SAM" id="SignalP"/>
    </source>
</evidence>
<dbReference type="Proteomes" id="UP001550628">
    <property type="component" value="Unassembled WGS sequence"/>
</dbReference>
<evidence type="ECO:0000313" key="2">
    <source>
        <dbReference type="EMBL" id="MEU1956780.1"/>
    </source>
</evidence>
<organism evidence="2 3">
    <name type="scientific">Nocardia rhamnosiphila</name>
    <dbReference type="NCBI Taxonomy" id="426716"/>
    <lineage>
        <taxon>Bacteria</taxon>
        <taxon>Bacillati</taxon>
        <taxon>Actinomycetota</taxon>
        <taxon>Actinomycetes</taxon>
        <taxon>Mycobacteriales</taxon>
        <taxon>Nocardiaceae</taxon>
        <taxon>Nocardia</taxon>
    </lineage>
</organism>
<evidence type="ECO:0000313" key="3">
    <source>
        <dbReference type="Proteomes" id="UP001550628"/>
    </source>
</evidence>
<evidence type="ECO:0008006" key="4">
    <source>
        <dbReference type="Google" id="ProtNLM"/>
    </source>
</evidence>
<feature type="chain" id="PRO_5045571435" description="Lipoprotein" evidence="1">
    <location>
        <begin position="20"/>
        <end position="149"/>
    </location>
</feature>
<protein>
    <recommendedName>
        <fullName evidence="4">Lipoprotein</fullName>
    </recommendedName>
</protein>
<keyword evidence="1" id="KW-0732">Signal</keyword>
<keyword evidence="3" id="KW-1185">Reference proteome</keyword>
<reference evidence="2 3" key="1">
    <citation type="submission" date="2024-06" db="EMBL/GenBank/DDBJ databases">
        <title>The Natural Products Discovery Center: Release of the First 8490 Sequenced Strains for Exploring Actinobacteria Biosynthetic Diversity.</title>
        <authorList>
            <person name="Kalkreuter E."/>
            <person name="Kautsar S.A."/>
            <person name="Yang D."/>
            <person name="Bader C.D."/>
            <person name="Teijaro C.N."/>
            <person name="Fluegel L."/>
            <person name="Davis C.M."/>
            <person name="Simpson J.R."/>
            <person name="Lauterbach L."/>
            <person name="Steele A.D."/>
            <person name="Gui C."/>
            <person name="Meng S."/>
            <person name="Li G."/>
            <person name="Viehrig K."/>
            <person name="Ye F."/>
            <person name="Su P."/>
            <person name="Kiefer A.F."/>
            <person name="Nichols A."/>
            <person name="Cepeda A.J."/>
            <person name="Yan W."/>
            <person name="Fan B."/>
            <person name="Jiang Y."/>
            <person name="Adhikari A."/>
            <person name="Zheng C.-J."/>
            <person name="Schuster L."/>
            <person name="Cowan T.M."/>
            <person name="Smanski M.J."/>
            <person name="Chevrette M.G."/>
            <person name="De Carvalho L.P.S."/>
            <person name="Shen B."/>
        </authorList>
    </citation>
    <scope>NUCLEOTIDE SEQUENCE [LARGE SCALE GENOMIC DNA]</scope>
    <source>
        <strain evidence="2 3">NPDC019708</strain>
    </source>
</reference>
<proteinExistence type="predicted"/>
<gene>
    <name evidence="2" type="ORF">ABZ510_33635</name>
</gene>
<name>A0ABV2X0V5_9NOCA</name>
<dbReference type="EMBL" id="JBEYBF010000045">
    <property type="protein sequence ID" value="MEU1956780.1"/>
    <property type="molecule type" value="Genomic_DNA"/>
</dbReference>
<feature type="signal peptide" evidence="1">
    <location>
        <begin position="1"/>
        <end position="19"/>
    </location>
</feature>
<comment type="caution">
    <text evidence="2">The sequence shown here is derived from an EMBL/GenBank/DDBJ whole genome shotgun (WGS) entry which is preliminary data.</text>
</comment>
<accession>A0ABV2X0V5</accession>
<dbReference type="RefSeq" id="WP_356959853.1">
    <property type="nucleotide sequence ID" value="NZ_JBEYBD010000037.1"/>
</dbReference>
<sequence length="149" mass="15433">MLLAALMALAISGCTSSPAEQGERESKAAAVPVFRLHMTKDLWERTKGPEGAVRTVEKPKSLKEEGNGMLAIELTGPQMVDYLQTLDYNAHGGFSAHDASLAAAVYNAAATVIDRIESPPAPDGPAPEITVHAAAAATTPSGTVRPSGP</sequence>